<dbReference type="Proteomes" id="UP000287651">
    <property type="component" value="Unassembled WGS sequence"/>
</dbReference>
<feature type="coiled-coil region" evidence="1">
    <location>
        <begin position="112"/>
        <end position="139"/>
    </location>
</feature>
<evidence type="ECO:0000256" key="1">
    <source>
        <dbReference type="SAM" id="Coils"/>
    </source>
</evidence>
<name>A0A427AL43_ENSVE</name>
<dbReference type="AlphaFoldDB" id="A0A427AL43"/>
<organism evidence="2 3">
    <name type="scientific">Ensete ventricosum</name>
    <name type="common">Abyssinian banana</name>
    <name type="synonym">Musa ensete</name>
    <dbReference type="NCBI Taxonomy" id="4639"/>
    <lineage>
        <taxon>Eukaryota</taxon>
        <taxon>Viridiplantae</taxon>
        <taxon>Streptophyta</taxon>
        <taxon>Embryophyta</taxon>
        <taxon>Tracheophyta</taxon>
        <taxon>Spermatophyta</taxon>
        <taxon>Magnoliopsida</taxon>
        <taxon>Liliopsida</taxon>
        <taxon>Zingiberales</taxon>
        <taxon>Musaceae</taxon>
        <taxon>Ensete</taxon>
    </lineage>
</organism>
<reference evidence="2 3" key="1">
    <citation type="journal article" date="2014" name="Agronomy (Basel)">
        <title>A Draft Genome Sequence for Ensete ventricosum, the Drought-Tolerant Tree Against Hunger.</title>
        <authorList>
            <person name="Harrison J."/>
            <person name="Moore K.A."/>
            <person name="Paszkiewicz K."/>
            <person name="Jones T."/>
            <person name="Grant M."/>
            <person name="Ambacheew D."/>
            <person name="Muzemil S."/>
            <person name="Studholme D.J."/>
        </authorList>
    </citation>
    <scope>NUCLEOTIDE SEQUENCE [LARGE SCALE GENOMIC DNA]</scope>
</reference>
<evidence type="ECO:0000313" key="2">
    <source>
        <dbReference type="EMBL" id="RRT76979.1"/>
    </source>
</evidence>
<evidence type="ECO:0000313" key="3">
    <source>
        <dbReference type="Proteomes" id="UP000287651"/>
    </source>
</evidence>
<sequence length="139" mass="15262">MFDLPVGDPDAPLQVRWSSLKQGTQVWADGLALGEYARGVVFSVLATDLYTSPSEVLIDRALKSMVLTQHYCMALADRVHDVGWIISTMDNKIEGLKKEIVDLRAGLGPKAIVAAKQRAAEAQALVDDLKVELEEANRR</sequence>
<keyword evidence="1" id="KW-0175">Coiled coil</keyword>
<protein>
    <submittedName>
        <fullName evidence="2">Uncharacterized protein</fullName>
    </submittedName>
</protein>
<accession>A0A427AL43</accession>
<dbReference type="EMBL" id="AMZH03002046">
    <property type="protein sequence ID" value="RRT76979.1"/>
    <property type="molecule type" value="Genomic_DNA"/>
</dbReference>
<gene>
    <name evidence="2" type="ORF">B296_00029360</name>
</gene>
<proteinExistence type="predicted"/>
<comment type="caution">
    <text evidence="2">The sequence shown here is derived from an EMBL/GenBank/DDBJ whole genome shotgun (WGS) entry which is preliminary data.</text>
</comment>